<dbReference type="Pfam" id="PF01535">
    <property type="entry name" value="PPR"/>
    <property type="match status" value="5"/>
</dbReference>
<dbReference type="PROSITE" id="PS51375">
    <property type="entry name" value="PPR"/>
    <property type="match status" value="3"/>
</dbReference>
<dbReference type="InterPro" id="IPR046960">
    <property type="entry name" value="PPR_At4g14850-like_plant"/>
</dbReference>
<dbReference type="InterPro" id="IPR002885">
    <property type="entry name" value="PPR_rpt"/>
</dbReference>
<dbReference type="FunFam" id="1.25.40.10:FF:000366">
    <property type="entry name" value="Pentatricopeptide (PPR) repeat-containing protein"/>
    <property type="match status" value="1"/>
</dbReference>
<feature type="repeat" description="PPR" evidence="3">
    <location>
        <begin position="176"/>
        <end position="210"/>
    </location>
</feature>
<evidence type="ECO:0000256" key="2">
    <source>
        <dbReference type="ARBA" id="ARBA00022737"/>
    </source>
</evidence>
<keyword evidence="6" id="KW-1185">Reference proteome</keyword>
<dbReference type="OMA" id="SHCADLA"/>
<dbReference type="Pfam" id="PF13041">
    <property type="entry name" value="PPR_2"/>
    <property type="match status" value="2"/>
</dbReference>
<feature type="repeat" description="PPR" evidence="3">
    <location>
        <begin position="278"/>
        <end position="312"/>
    </location>
</feature>
<evidence type="ECO:0000313" key="5">
    <source>
        <dbReference type="EnsemblPlants" id="Kaladp0048s0705.1.v1.1.CDS.1"/>
    </source>
</evidence>
<feature type="domain" description="DYW" evidence="4">
    <location>
        <begin position="594"/>
        <end position="686"/>
    </location>
</feature>
<dbReference type="Gene3D" id="1.25.40.10">
    <property type="entry name" value="Tetratricopeptide repeat domain"/>
    <property type="match status" value="4"/>
</dbReference>
<dbReference type="InterPro" id="IPR046848">
    <property type="entry name" value="E_motif"/>
</dbReference>
<dbReference type="GO" id="GO:0009451">
    <property type="term" value="P:RNA modification"/>
    <property type="evidence" value="ECO:0007669"/>
    <property type="project" value="InterPro"/>
</dbReference>
<name>A0A7N0TZL1_KALFE</name>
<feature type="repeat" description="PPR" evidence="3">
    <location>
        <begin position="379"/>
        <end position="413"/>
    </location>
</feature>
<dbReference type="FunFam" id="1.25.40.10:FF:000031">
    <property type="entry name" value="Pentatricopeptide repeat-containing protein mitochondrial"/>
    <property type="match status" value="1"/>
</dbReference>
<dbReference type="FunFam" id="1.25.40.10:FF:000196">
    <property type="entry name" value="Pentatricopeptide repeat-containing protein At4g14850"/>
    <property type="match status" value="1"/>
</dbReference>
<comment type="similarity">
    <text evidence="1">Belongs to the PPR family. PCMP-H subfamily.</text>
</comment>
<dbReference type="InterPro" id="IPR032867">
    <property type="entry name" value="DYW_dom"/>
</dbReference>
<dbReference type="PANTHER" id="PTHR47926">
    <property type="entry name" value="PENTATRICOPEPTIDE REPEAT-CONTAINING PROTEIN"/>
    <property type="match status" value="1"/>
</dbReference>
<dbReference type="Proteomes" id="UP000594263">
    <property type="component" value="Unplaced"/>
</dbReference>
<dbReference type="PANTHER" id="PTHR47926:SF366">
    <property type="entry name" value="PENTATRICOPEPTIDE REPEAT SUPERFAMILY PROTEIN"/>
    <property type="match status" value="1"/>
</dbReference>
<dbReference type="InterPro" id="IPR011990">
    <property type="entry name" value="TPR-like_helical_dom_sf"/>
</dbReference>
<dbReference type="Pfam" id="PF14432">
    <property type="entry name" value="DYW_deaminase"/>
    <property type="match status" value="1"/>
</dbReference>
<dbReference type="NCBIfam" id="TIGR00756">
    <property type="entry name" value="PPR"/>
    <property type="match status" value="5"/>
</dbReference>
<reference evidence="5" key="1">
    <citation type="submission" date="2021-01" db="UniProtKB">
        <authorList>
            <consortium name="EnsemblPlants"/>
        </authorList>
    </citation>
    <scope>IDENTIFICATION</scope>
</reference>
<dbReference type="EnsemblPlants" id="Kaladp0048s0705.1.v1.1">
    <property type="protein sequence ID" value="Kaladp0048s0705.1.v1.1.CDS.1"/>
    <property type="gene ID" value="Kaladp0048s0705.v1.1"/>
</dbReference>
<evidence type="ECO:0000256" key="1">
    <source>
        <dbReference type="ARBA" id="ARBA00006643"/>
    </source>
</evidence>
<keyword evidence="2" id="KW-0677">Repeat</keyword>
<proteinExistence type="inferred from homology"/>
<organism evidence="5 6">
    <name type="scientific">Kalanchoe fedtschenkoi</name>
    <name type="common">Lavender scallops</name>
    <name type="synonym">South American air plant</name>
    <dbReference type="NCBI Taxonomy" id="63787"/>
    <lineage>
        <taxon>Eukaryota</taxon>
        <taxon>Viridiplantae</taxon>
        <taxon>Streptophyta</taxon>
        <taxon>Embryophyta</taxon>
        <taxon>Tracheophyta</taxon>
        <taxon>Spermatophyta</taxon>
        <taxon>Magnoliopsida</taxon>
        <taxon>eudicotyledons</taxon>
        <taxon>Gunneridae</taxon>
        <taxon>Pentapetalae</taxon>
        <taxon>Saxifragales</taxon>
        <taxon>Crassulaceae</taxon>
        <taxon>Kalanchoe</taxon>
    </lineage>
</organism>
<evidence type="ECO:0000256" key="3">
    <source>
        <dbReference type="PROSITE-ProRule" id="PRU00708"/>
    </source>
</evidence>
<dbReference type="Gramene" id="Kaladp0048s0705.1.v1.1">
    <property type="protein sequence ID" value="Kaladp0048s0705.1.v1.1.CDS.1"/>
    <property type="gene ID" value="Kaladp0048s0705.v1.1"/>
</dbReference>
<evidence type="ECO:0000313" key="6">
    <source>
        <dbReference type="Proteomes" id="UP000594263"/>
    </source>
</evidence>
<dbReference type="GO" id="GO:0008270">
    <property type="term" value="F:zinc ion binding"/>
    <property type="evidence" value="ECO:0007669"/>
    <property type="project" value="InterPro"/>
</dbReference>
<sequence>MKTGLLLLDAAALGRIIQNYARAKQLRSGKQLHSQLIVSGNPQATFINNHLINMYSKCGCMEFALSLFDEIPHRNGVSWTALIAGFCQNFRFLDAVHAFYDMWADGEGLNQFVFSSVVKAGTGLGWFGFGKQVHCLAVKYGFSSELFVGSNLADMYSGNGEMVDAFRIFEEIPSKDEVCWTAMIDGYSKNEDFAEALLVFKKMGGQGVIVDQHALSSALSACGGMKVCHFGMSLHAAIVKLGYELDIIVGNALTDMYVKVGELDCASKVYGVHPDCGNIVSCTSLIDGYVESNQVEKAFNVFMDFRRQNHQPNEFTFSSLVKASASQAALELGTQLHAQVLKSNFAFDPVVSAVLLDMYGKCGLIDNSIQVFCEIEKPTEFTWNSLLYVFGQHGLGDDVIRTFERMMSRGVKPTDVTFVSLLTGCSHSGLVDKGLDYFYSMDRVYGIVPKAEHYSCVIHLLGRAGKLNEAEQFIKSMPFQPNAHGWCSFLWACKSHGDGKRGKKAADALFQLEPENSGTHILLSNIYAMNQQWENVRTVRRTMRDDNLKKLPGYSWVEFGKKTHVFGAANWSHPQQKDIYQKLDNLLEQIKAAGYVPDTDSLPVQMDINTKEIMLHHHSERIAIAFALLNMPPAKPIIVKKNLRVCVDCHSAIKLISQVVGRKIIVRDNSRFHHFDGGSCSCRDYW</sequence>
<dbReference type="Pfam" id="PF20431">
    <property type="entry name" value="E_motif"/>
    <property type="match status" value="1"/>
</dbReference>
<dbReference type="GO" id="GO:0003723">
    <property type="term" value="F:RNA binding"/>
    <property type="evidence" value="ECO:0007669"/>
    <property type="project" value="InterPro"/>
</dbReference>
<accession>A0A7N0TZL1</accession>
<protein>
    <recommendedName>
        <fullName evidence="4">DYW domain-containing protein</fullName>
    </recommendedName>
</protein>
<evidence type="ECO:0000259" key="4">
    <source>
        <dbReference type="Pfam" id="PF14432"/>
    </source>
</evidence>
<dbReference type="FunFam" id="1.25.40.10:FF:000381">
    <property type="entry name" value="Pentatricopeptide repeat-containing protein"/>
    <property type="match status" value="1"/>
</dbReference>
<dbReference type="AlphaFoldDB" id="A0A7N0TZL1"/>